<gene>
    <name evidence="2" type="ORF">SAMN02745136_02781</name>
</gene>
<proteinExistence type="predicted"/>
<organism evidence="2 3">
    <name type="scientific">Anaerocolumna jejuensis DSM 15929</name>
    <dbReference type="NCBI Taxonomy" id="1121322"/>
    <lineage>
        <taxon>Bacteria</taxon>
        <taxon>Bacillati</taxon>
        <taxon>Bacillota</taxon>
        <taxon>Clostridia</taxon>
        <taxon>Lachnospirales</taxon>
        <taxon>Lachnospiraceae</taxon>
        <taxon>Anaerocolumna</taxon>
    </lineage>
</organism>
<reference evidence="2 3" key="1">
    <citation type="submission" date="2016-11" db="EMBL/GenBank/DDBJ databases">
        <authorList>
            <person name="Jaros S."/>
            <person name="Januszkiewicz K."/>
            <person name="Wedrychowicz H."/>
        </authorList>
    </citation>
    <scope>NUCLEOTIDE SEQUENCE [LARGE SCALE GENOMIC DNA]</scope>
    <source>
        <strain evidence="2 3">DSM 15929</strain>
    </source>
</reference>
<feature type="transmembrane region" description="Helical" evidence="1">
    <location>
        <begin position="231"/>
        <end position="253"/>
    </location>
</feature>
<dbReference type="STRING" id="1121322.SAMN02745136_02781"/>
<dbReference type="InterPro" id="IPR010390">
    <property type="entry name" value="ABC-2_transporter-like"/>
</dbReference>
<protein>
    <submittedName>
        <fullName evidence="2">ABC-2 type transport system permease protein</fullName>
    </submittedName>
</protein>
<dbReference type="PANTHER" id="PTHR36833">
    <property type="entry name" value="SLR0610 PROTEIN-RELATED"/>
    <property type="match status" value="1"/>
</dbReference>
<keyword evidence="1" id="KW-1133">Transmembrane helix</keyword>
<keyword evidence="1" id="KW-0812">Transmembrane</keyword>
<feature type="transmembrane region" description="Helical" evidence="1">
    <location>
        <begin position="115"/>
        <end position="135"/>
    </location>
</feature>
<feature type="transmembrane region" description="Helical" evidence="1">
    <location>
        <begin position="60"/>
        <end position="77"/>
    </location>
</feature>
<evidence type="ECO:0000313" key="2">
    <source>
        <dbReference type="EMBL" id="SHK55696.1"/>
    </source>
</evidence>
<feature type="transmembrane region" description="Helical" evidence="1">
    <location>
        <begin position="27"/>
        <end position="48"/>
    </location>
</feature>
<dbReference type="Proteomes" id="UP000184386">
    <property type="component" value="Unassembled WGS sequence"/>
</dbReference>
<keyword evidence="3" id="KW-1185">Reference proteome</keyword>
<dbReference type="AlphaFoldDB" id="A0A1M6TFS4"/>
<dbReference type="PANTHER" id="PTHR36833:SF1">
    <property type="entry name" value="INTEGRAL MEMBRANE TRANSPORT PROTEIN"/>
    <property type="match status" value="1"/>
</dbReference>
<dbReference type="OrthoDB" id="9788195at2"/>
<evidence type="ECO:0000313" key="3">
    <source>
        <dbReference type="Proteomes" id="UP000184386"/>
    </source>
</evidence>
<sequence>MEGNKEITLYFKLIRINFLTGLQYKGWPFMILQTLFVVVTDPIGLVLLFNRFGNIGSWSVYKILLIYAIAVTSFGLAESLCRGFDYFPWKMIRSGDFDRVLLRPRSLMVQVAGSYFHIHRLARVFGGLFTVIYCLRALKVTVSLLDILMLVLTFLGGFITYTGVFVLTSGIAFFTVKGLDWIYIFTNISYQVTRCPIDYMPKVLKYMFTFLMPMLVISYYPAAAICGWTDSYYRGFLALPAGIAFFLMAARVWQFGVRHYKSTGS</sequence>
<name>A0A1M6TFS4_9FIRM</name>
<accession>A0A1M6TFS4</accession>
<dbReference type="RefSeq" id="WP_073276904.1">
    <property type="nucleotide sequence ID" value="NZ_FRAC01000013.1"/>
</dbReference>
<dbReference type="EMBL" id="FRAC01000013">
    <property type="protein sequence ID" value="SHK55696.1"/>
    <property type="molecule type" value="Genomic_DNA"/>
</dbReference>
<evidence type="ECO:0000256" key="1">
    <source>
        <dbReference type="SAM" id="Phobius"/>
    </source>
</evidence>
<feature type="transmembrane region" description="Helical" evidence="1">
    <location>
        <begin position="206"/>
        <end position="225"/>
    </location>
</feature>
<dbReference type="Pfam" id="PF06182">
    <property type="entry name" value="ABC2_membrane_6"/>
    <property type="match status" value="1"/>
</dbReference>
<keyword evidence="1" id="KW-0472">Membrane</keyword>